<comment type="caution">
    <text evidence="1">The sequence shown here is derived from an EMBL/GenBank/DDBJ whole genome shotgun (WGS) entry which is preliminary data.</text>
</comment>
<dbReference type="Proteomes" id="UP001320245">
    <property type="component" value="Unassembled WGS sequence"/>
</dbReference>
<keyword evidence="2" id="KW-1185">Reference proteome</keyword>
<name>A0AAN9YCD3_9PEZI</name>
<sequence>MSQHKFPTFENLTSIASCPWNRLPVEILLKIAHNLPDLRSISCLDGASIHFAAVFNAYGSEILESVMGSNLPVPTSRIIRIVVLLRSETSRPTLDMFFDQHFRERPISAACNPIPSKTPQSVLRDVLSTATAIANLTDHCLGEFMHRCLALRPSHLLDKTPFTNLDQIKHFFHHWREYPGQPYTPHNSGPPSWLETHRAMNAFWSLQLYLDLVTSILSGRLAWADERLKWGAVELKRMCDYYEGADGAGQVFSFPGHSIKIISEDRALDTVIEFLEDVYGWELPSCRKEDIPVEGCSTIQEEKQQLLRLPLLSPEAWSFDWEHEGIGPFPGRDDEHHWNEFSYSPTEFQIAFFSSPAEEWIDRLSSWFERFPGLHLDFKSFQRLGIAFWDNRRLMALELLRPKEEGSSVRDRRHKAIFYRLDFCYTWKSIEPQVVTE</sequence>
<gene>
    <name evidence="1" type="ORF">SLS53_008873</name>
</gene>
<reference evidence="1 2" key="1">
    <citation type="journal article" date="2023" name="PLoS ONE">
        <title>Cytospora paraplurivora sp. nov. isolated from orchards with fruit tree decline syndrome in Ontario, Canada.</title>
        <authorList>
            <person name="Ilyukhin E."/>
            <person name="Nguyen H.D.T."/>
            <person name="Castle A.J."/>
            <person name="Ellouze W."/>
        </authorList>
    </citation>
    <scope>NUCLEOTIDE SEQUENCE [LARGE SCALE GENOMIC DNA]</scope>
    <source>
        <strain evidence="1 2">FDS-564</strain>
    </source>
</reference>
<evidence type="ECO:0000313" key="1">
    <source>
        <dbReference type="EMBL" id="KAK7731071.1"/>
    </source>
</evidence>
<accession>A0AAN9YCD3</accession>
<evidence type="ECO:0008006" key="3">
    <source>
        <dbReference type="Google" id="ProtNLM"/>
    </source>
</evidence>
<dbReference type="AlphaFoldDB" id="A0AAN9YCD3"/>
<organism evidence="1 2">
    <name type="scientific">Cytospora paraplurivora</name>
    <dbReference type="NCBI Taxonomy" id="2898453"/>
    <lineage>
        <taxon>Eukaryota</taxon>
        <taxon>Fungi</taxon>
        <taxon>Dikarya</taxon>
        <taxon>Ascomycota</taxon>
        <taxon>Pezizomycotina</taxon>
        <taxon>Sordariomycetes</taxon>
        <taxon>Sordariomycetidae</taxon>
        <taxon>Diaporthales</taxon>
        <taxon>Cytosporaceae</taxon>
        <taxon>Cytospora</taxon>
    </lineage>
</organism>
<evidence type="ECO:0000313" key="2">
    <source>
        <dbReference type="Proteomes" id="UP001320245"/>
    </source>
</evidence>
<proteinExistence type="predicted"/>
<dbReference type="EMBL" id="JAJSPL020000058">
    <property type="protein sequence ID" value="KAK7731071.1"/>
    <property type="molecule type" value="Genomic_DNA"/>
</dbReference>
<protein>
    <recommendedName>
        <fullName evidence="3">F-box domain-containing protein</fullName>
    </recommendedName>
</protein>